<gene>
    <name evidence="3" type="ORF">OJ962_28530</name>
</gene>
<dbReference type="InterPro" id="IPR029058">
    <property type="entry name" value="AB_hydrolase_fold"/>
</dbReference>
<evidence type="ECO:0000256" key="1">
    <source>
        <dbReference type="SAM" id="MobiDB-lite"/>
    </source>
</evidence>
<feature type="region of interest" description="Disordered" evidence="1">
    <location>
        <begin position="468"/>
        <end position="494"/>
    </location>
</feature>
<protein>
    <submittedName>
        <fullName evidence="3">Uncharacterized protein</fullName>
    </submittedName>
</protein>
<dbReference type="RefSeq" id="WP_202951988.1">
    <property type="nucleotide sequence ID" value="NZ_JAPCID010000057.1"/>
</dbReference>
<keyword evidence="2" id="KW-0732">Signal</keyword>
<keyword evidence="4" id="KW-1185">Reference proteome</keyword>
<accession>A0ABT4RSA3</accession>
<feature type="chain" id="PRO_5045525450" evidence="2">
    <location>
        <begin position="21"/>
        <end position="1090"/>
    </location>
</feature>
<proteinExistence type="predicted"/>
<feature type="signal peptide" evidence="2">
    <location>
        <begin position="1"/>
        <end position="20"/>
    </location>
</feature>
<sequence>MRRLVLALAVALGAAAPAGAAERSDDTVKPVVFVSGGETGTAVDCKATWKPLQGQLRQQRILADERFHRFKTTPFVTVSTHAGDTNCDWNVGVADSAGVEAHGRALADYLKNRYGAQPFDAVAAGTGGVVLRAALALEPSLALEDAITLNAPHAGGKELSSDCARRVCGELDADHEMGKAFLAHRLNRWMNPQGAKGTDWTVIGSAADALVSGESATAMDAEHKTVYLKDYPKQFLTHTSLLTNTTEGHTAKITYSHRGTEVFEWRKAPWPAERIGNDLVLGAAESTSESGNAEDSRCTGYNDAGGPVMVEDPGLAQWKGTKRRISFIRTGILEAYAECFAKLDANLYATTGTVRLNGLDITPGAGKWVRIDVKSRTVRSESMSMSIPSTYFDRLPIPLAQHKELNWTLPKEAGTLRPTDIDGFGAAGSVKLFGLPFKGLHKLSLGQGSTSLEVNIGIPGIFSGTAPTGEAYSSSGRSQCSNGTDDDRDGLVDSADEECKTPNDNYESAADGPGFIGSVRTDNRDGLKVDKLGGTVEGNIGLGRLRIGGASFWYSAAENEWEATLSAAIPIPRAPDVKVGVGVKEGTLKHLSGEVSNIGLGPFLGGLYWQRIKIGYVFQPNWEATVGLGLSWGPRIYTSEGPLSLVDADGDLTFNAKGFKLSGSLSFVGEQWGKGSIEYKEGGVTAVAELGKDWKLKSKDGENELKTELKGTFTGAFASGSVDFRAKAGLCFAGKLSFGVISTEIESSCLAAAEARLTSNSKALTVSACGQIDLKVWSGSIGYVKQMGIINGRPGSKSERVADSCDFDSWHTPASAAQAGAPSVSLGSGLDATVIAVRGEGAPPHVALAGPGAAAAAAPASAAGIVKGERHMFIHSPGDNTTYVVLAKPAAGRWTVEPQPGSAPVRSLASAAALPEPSVAVKVRRVRGKYVADYEVAPLKGQTVRLRELRADGGAFTIGTARGRKGTLRFKPAFGRGGTRRIVADVLQNGAPRTSLTVARYTAPKLRTLAAPKRVTATRGGTVKWSAVPGAVGYTVGVWTGDGRELTYDVDPGKARRVTVKRLAGHTLERVVVRAVRADGAPGRAKTLKP</sequence>
<comment type="caution">
    <text evidence="3">The sequence shown here is derived from an EMBL/GenBank/DDBJ whole genome shotgun (WGS) entry which is preliminary data.</text>
</comment>
<reference evidence="3" key="1">
    <citation type="submission" date="2022-10" db="EMBL/GenBank/DDBJ databases">
        <title>The WGS of Solirubrobacter sp. CPCC 204708.</title>
        <authorList>
            <person name="Jiang Z."/>
        </authorList>
    </citation>
    <scope>NUCLEOTIDE SEQUENCE</scope>
    <source>
        <strain evidence="3">CPCC 204708</strain>
    </source>
</reference>
<name>A0ABT4RSA3_9ACTN</name>
<feature type="compositionally biased region" description="Polar residues" evidence="1">
    <location>
        <begin position="471"/>
        <end position="483"/>
    </location>
</feature>
<evidence type="ECO:0000313" key="4">
    <source>
        <dbReference type="Proteomes" id="UP001147700"/>
    </source>
</evidence>
<evidence type="ECO:0000313" key="3">
    <source>
        <dbReference type="EMBL" id="MDA0141473.1"/>
    </source>
</evidence>
<dbReference type="Gene3D" id="3.40.50.1820">
    <property type="entry name" value="alpha/beta hydrolase"/>
    <property type="match status" value="1"/>
</dbReference>
<organism evidence="3 4">
    <name type="scientific">Solirubrobacter deserti</name>
    <dbReference type="NCBI Taxonomy" id="2282478"/>
    <lineage>
        <taxon>Bacteria</taxon>
        <taxon>Bacillati</taxon>
        <taxon>Actinomycetota</taxon>
        <taxon>Thermoleophilia</taxon>
        <taxon>Solirubrobacterales</taxon>
        <taxon>Solirubrobacteraceae</taxon>
        <taxon>Solirubrobacter</taxon>
    </lineage>
</organism>
<dbReference type="EMBL" id="JAPCID010000057">
    <property type="protein sequence ID" value="MDA0141473.1"/>
    <property type="molecule type" value="Genomic_DNA"/>
</dbReference>
<evidence type="ECO:0000256" key="2">
    <source>
        <dbReference type="SAM" id="SignalP"/>
    </source>
</evidence>
<dbReference type="Proteomes" id="UP001147700">
    <property type="component" value="Unassembled WGS sequence"/>
</dbReference>